<dbReference type="PANTHER" id="PTHR45639">
    <property type="entry name" value="HSC70CB, ISOFORM G-RELATED"/>
    <property type="match status" value="1"/>
</dbReference>
<feature type="transmembrane region" description="Helical" evidence="5">
    <location>
        <begin position="504"/>
        <end position="524"/>
    </location>
</feature>
<keyword evidence="8" id="KW-1185">Reference proteome</keyword>
<evidence type="ECO:0000313" key="8">
    <source>
        <dbReference type="Proteomes" id="UP000805614"/>
    </source>
</evidence>
<evidence type="ECO:0000256" key="3">
    <source>
        <dbReference type="ARBA" id="ARBA00023186"/>
    </source>
</evidence>
<evidence type="ECO:0000256" key="5">
    <source>
        <dbReference type="SAM" id="Phobius"/>
    </source>
</evidence>
<evidence type="ECO:0000256" key="2">
    <source>
        <dbReference type="ARBA" id="ARBA00022840"/>
    </source>
</evidence>
<keyword evidence="5" id="KW-1133">Transmembrane helix</keyword>
<dbReference type="Pfam" id="PF00012">
    <property type="entry name" value="HSP70"/>
    <property type="match status" value="1"/>
</dbReference>
<dbReference type="Pfam" id="PF10756">
    <property type="entry name" value="bPH_6"/>
    <property type="match status" value="1"/>
</dbReference>
<feature type="transmembrane region" description="Helical" evidence="5">
    <location>
        <begin position="599"/>
        <end position="617"/>
    </location>
</feature>
<dbReference type="PRINTS" id="PR00301">
    <property type="entry name" value="HEATSHOCK70"/>
</dbReference>
<keyword evidence="1" id="KW-0547">Nucleotide-binding</keyword>
<evidence type="ECO:0000313" key="7">
    <source>
        <dbReference type="EMBL" id="MBC6466592.1"/>
    </source>
</evidence>
<dbReference type="InterPro" id="IPR013126">
    <property type="entry name" value="Hsp_70_fam"/>
</dbReference>
<feature type="compositionally biased region" description="Low complexity" evidence="4">
    <location>
        <begin position="389"/>
        <end position="401"/>
    </location>
</feature>
<organism evidence="7 8">
    <name type="scientific">Actinomadura alba</name>
    <dbReference type="NCBI Taxonomy" id="406431"/>
    <lineage>
        <taxon>Bacteria</taxon>
        <taxon>Bacillati</taxon>
        <taxon>Actinomycetota</taxon>
        <taxon>Actinomycetes</taxon>
        <taxon>Streptosporangiales</taxon>
        <taxon>Thermomonosporaceae</taxon>
        <taxon>Actinomadura</taxon>
    </lineage>
</organism>
<evidence type="ECO:0000259" key="6">
    <source>
        <dbReference type="Pfam" id="PF10756"/>
    </source>
</evidence>
<gene>
    <name evidence="7" type="ORF">HKK74_13915</name>
</gene>
<dbReference type="Gene3D" id="3.90.640.10">
    <property type="entry name" value="Actin, Chain A, domain 4"/>
    <property type="match status" value="1"/>
</dbReference>
<comment type="caution">
    <text evidence="7">The sequence shown here is derived from an EMBL/GenBank/DDBJ whole genome shotgun (WGS) entry which is preliminary data.</text>
</comment>
<proteinExistence type="predicted"/>
<feature type="transmembrane region" description="Helical" evidence="5">
    <location>
        <begin position="575"/>
        <end position="593"/>
    </location>
</feature>
<dbReference type="SUPFAM" id="SSF53067">
    <property type="entry name" value="Actin-like ATPase domain"/>
    <property type="match status" value="2"/>
</dbReference>
<sequence length="721" mass="76959">MGLVYGVDFGTSNSAIMVGRPGGRVLRIRNPVQSLYEVPSAVCLRADGTMAVGSVATRMKLQRPAYFLDEFKRHIGDPIPHTFPTENPSAPGEGRAYPTYRLVAEVLGLLREQALLQVSGEPELVVLTVPAAWQESNRDHMRQAAEHAGFPLESVRLVTEPEAAVAYALHEQLGLEERTLLVYDLGGGTFDCAVVRGRDHLSYTVLGEAGGLEDVGGAEFDRQILRLIAERFPEQTERVLDPAARDASTLADRLKLVESCESIKRTLSAEVRFSGVLTELGLNATFELTRADLAELLAPLLAETLRECTRVLAAADLSWADLDAVVPVGGSSRLPLVAETIARHTGADRVPVFKVDDPELAVAHGAVLHAFRLQAAARHPAPPPRPAPDDAAPAAQNAAPAVRDRVVPADDTAPVAGDAVPSPGETVPAPGEAGPSPGDAIPTAGDAVMTAGHEVMTAGDGVLPVDVSGMDAGDEHDAPAPPGSGDRPAPATFHARSMRNVARAWRWQHGLWFAAALTAITAVIDFGDWFTSHDSGSLVTQGRLTVSVSALAAVTGVLALIAARAFDRALLPWRAMVIAAGSMLGIAAIYHFLDGWPNKVGLVVLIVIAIGAVPVAADGVPPKYRYINELAVDHRGITVTTVRGRQRHVPWGEIRSLELDRARRLVAKPASRPTNLQYAPLIYHPSDDHLVLFSRHHFPAPDEVAGALRLHGGERVRDLWS</sequence>
<reference evidence="7 8" key="1">
    <citation type="submission" date="2020-06" db="EMBL/GenBank/DDBJ databases">
        <title>Actinomadura xiongansis sp. nov., isolated from soil of Baiyangdian.</title>
        <authorList>
            <person name="Zhang X."/>
        </authorList>
    </citation>
    <scope>NUCLEOTIDE SEQUENCE [LARGE SCALE GENOMIC DNA]</scope>
    <source>
        <strain evidence="7 8">HBUM206468</strain>
    </source>
</reference>
<feature type="region of interest" description="Disordered" evidence="4">
    <location>
        <begin position="376"/>
        <end position="445"/>
    </location>
</feature>
<accession>A0ABR7LP13</accession>
<dbReference type="Proteomes" id="UP000805614">
    <property type="component" value="Unassembled WGS sequence"/>
</dbReference>
<feature type="transmembrane region" description="Helical" evidence="5">
    <location>
        <begin position="544"/>
        <end position="563"/>
    </location>
</feature>
<protein>
    <submittedName>
        <fullName evidence="7">Hsp70 family protein</fullName>
    </submittedName>
</protein>
<dbReference type="InterPro" id="IPR019692">
    <property type="entry name" value="CFP-6_PH"/>
</dbReference>
<dbReference type="EMBL" id="JABVEC010000009">
    <property type="protein sequence ID" value="MBC6466592.1"/>
    <property type="molecule type" value="Genomic_DNA"/>
</dbReference>
<feature type="domain" description="Low molecular weight protein antigen 6 PH" evidence="6">
    <location>
        <begin position="629"/>
        <end position="709"/>
    </location>
</feature>
<name>A0ABR7LP13_9ACTN</name>
<keyword evidence="5" id="KW-0812">Transmembrane</keyword>
<dbReference type="RefSeq" id="WP_187243611.1">
    <property type="nucleotide sequence ID" value="NZ_BAAAOK010000013.1"/>
</dbReference>
<feature type="region of interest" description="Disordered" evidence="4">
    <location>
        <begin position="469"/>
        <end position="491"/>
    </location>
</feature>
<evidence type="ECO:0000256" key="1">
    <source>
        <dbReference type="ARBA" id="ARBA00022741"/>
    </source>
</evidence>
<dbReference type="InterPro" id="IPR043129">
    <property type="entry name" value="ATPase_NBD"/>
</dbReference>
<dbReference type="Gene3D" id="3.30.420.40">
    <property type="match status" value="2"/>
</dbReference>
<keyword evidence="5" id="KW-0472">Membrane</keyword>
<keyword evidence="2" id="KW-0067">ATP-binding</keyword>
<keyword evidence="3" id="KW-0143">Chaperone</keyword>
<evidence type="ECO:0000256" key="4">
    <source>
        <dbReference type="SAM" id="MobiDB-lite"/>
    </source>
</evidence>